<dbReference type="PANTHER" id="PTHR42877:SF4">
    <property type="entry name" value="FAD_NAD(P)-BINDING DOMAIN-CONTAINING PROTEIN-RELATED"/>
    <property type="match status" value="1"/>
</dbReference>
<dbReference type="Gene3D" id="3.50.50.60">
    <property type="entry name" value="FAD/NAD(P)-binding domain"/>
    <property type="match status" value="2"/>
</dbReference>
<name>E5XUI5_SEGRC</name>
<dbReference type="InterPro" id="IPR036188">
    <property type="entry name" value="FAD/NAD-bd_sf"/>
</dbReference>
<protein>
    <recommendedName>
        <fullName evidence="3">Monooxygenase</fullName>
    </recommendedName>
</protein>
<gene>
    <name evidence="1" type="ORF">HMPREF9336_03157</name>
</gene>
<dbReference type="STRING" id="679197.HMPREF9336_03157"/>
<proteinExistence type="predicted"/>
<comment type="caution">
    <text evidence="1">The sequence shown here is derived from an EMBL/GenBank/DDBJ whole genome shotgun (WGS) entry which is preliminary data.</text>
</comment>
<dbReference type="PANTHER" id="PTHR42877">
    <property type="entry name" value="L-ORNITHINE N(5)-MONOOXYGENASE-RELATED"/>
    <property type="match status" value="1"/>
</dbReference>
<sequence>MTDTPRVYTVVIIGAGPGGITAGVKLKAAGIEDFVIIDRNSDFGGTWISNNYPGLAIDVPGLAFQFPFRRNPDWARFYPFRDDILSYHQKVAEEFRLTPHARFGLEVVEERWNEESGHWEVRTHDGEVIRAQFVISALGWFVNPKEDPGIAGWRDFKGKVLRPLGWDWDYDLAGKRVAVVGTGSSAVQIISSIAPQVERLDVYQRTPAWIAPKPDFATSRAHRAFLKLPGVGAAFDAMTLIGVEIFLRLAIHMPASLFALGAKSMIAAMRRFNAWWVRHEVNDPELAKKLIPDYGFGHKRPALSNEYLKVFNRDNVELVTTPIERITASSVRTADGVEREVDAIVLATGYELFSDPETYRKGAVVGRDGFDLGEFYANNPLQAYQGVMVPGLPNRWIQMGPYGFSITSLHTVAAANTDFAINAIRAVQARGAQSIEVAPEANRRYFERIRRNNRNFQRYFTEFNPGRTYYVNSHGDFMTFRPTGALEHRRASKNLVLDDYIFRPLPAPAARQEAAAAAPNAS</sequence>
<evidence type="ECO:0000313" key="1">
    <source>
        <dbReference type="EMBL" id="EFV11964.1"/>
    </source>
</evidence>
<evidence type="ECO:0008006" key="3">
    <source>
        <dbReference type="Google" id="ProtNLM"/>
    </source>
</evidence>
<dbReference type="RefSeq" id="WP_007471953.1">
    <property type="nucleotide sequence ID" value="NZ_KI391953.1"/>
</dbReference>
<dbReference type="AlphaFoldDB" id="E5XUI5"/>
<evidence type="ECO:0000313" key="2">
    <source>
        <dbReference type="Proteomes" id="UP000004816"/>
    </source>
</evidence>
<dbReference type="SUPFAM" id="SSF51905">
    <property type="entry name" value="FAD/NAD(P)-binding domain"/>
    <property type="match status" value="1"/>
</dbReference>
<keyword evidence="2" id="KW-1185">Reference proteome</keyword>
<dbReference type="Pfam" id="PF13738">
    <property type="entry name" value="Pyr_redox_3"/>
    <property type="match status" value="1"/>
</dbReference>
<dbReference type="PRINTS" id="PR00469">
    <property type="entry name" value="PNDRDTASEII"/>
</dbReference>
<organism evidence="1 2">
    <name type="scientific">Segniliparus rugosus (strain ATCC BAA-974 / DSM 45345 / CCUG 50838 / CIP 108380 / JCM 13579 / CDC 945)</name>
    <dbReference type="NCBI Taxonomy" id="679197"/>
    <lineage>
        <taxon>Bacteria</taxon>
        <taxon>Bacillati</taxon>
        <taxon>Actinomycetota</taxon>
        <taxon>Actinomycetes</taxon>
        <taxon>Mycobacteriales</taxon>
        <taxon>Segniliparaceae</taxon>
        <taxon>Segniliparus</taxon>
    </lineage>
</organism>
<reference evidence="1 2" key="1">
    <citation type="journal article" date="2011" name="Stand. Genomic Sci.">
        <title>High quality draft genome sequence of Segniliparus rugosus CDC 945(T)= (ATCC BAA-974(T)).</title>
        <authorList>
            <person name="Earl A.M."/>
            <person name="Desjardins C.A."/>
            <person name="Fitzgerald M.G."/>
            <person name="Arachchi H.M."/>
            <person name="Zeng Q."/>
            <person name="Mehta T."/>
            <person name="Griggs A."/>
            <person name="Birren B.W."/>
            <person name="Toney N.C."/>
            <person name="Carr J."/>
            <person name="Posey J."/>
            <person name="Butler W.R."/>
        </authorList>
    </citation>
    <scope>NUCLEOTIDE SEQUENCE [LARGE SCALE GENOMIC DNA]</scope>
    <source>
        <strain evidence="2">ATCC BAA-974 / DSM 45345 / CCUG 50838 / CIP 108380 / JCM 13579 / CDC 945</strain>
    </source>
</reference>
<dbReference type="Proteomes" id="UP000004816">
    <property type="component" value="Unassembled WGS sequence"/>
</dbReference>
<accession>E5XUI5</accession>
<dbReference type="PRINTS" id="PR00368">
    <property type="entry name" value="FADPNR"/>
</dbReference>
<dbReference type="eggNOG" id="COG2072">
    <property type="taxonomic scope" value="Bacteria"/>
</dbReference>
<dbReference type="InterPro" id="IPR051209">
    <property type="entry name" value="FAD-bind_Monooxygenase_sf"/>
</dbReference>
<dbReference type="EMBL" id="ACZI02000001">
    <property type="protein sequence ID" value="EFV11964.1"/>
    <property type="molecule type" value="Genomic_DNA"/>
</dbReference>
<dbReference type="HOGENOM" id="CLU_006937_7_1_11"/>